<dbReference type="EMBL" id="JAROCY010000030">
    <property type="protein sequence ID" value="MDF8335547.1"/>
    <property type="molecule type" value="Genomic_DNA"/>
</dbReference>
<accession>A0ABT6CNV6</accession>
<name>A0ABT6CNV6_9SPHN</name>
<feature type="region of interest" description="Disordered" evidence="1">
    <location>
        <begin position="155"/>
        <end position="194"/>
    </location>
</feature>
<reference evidence="2 3" key="1">
    <citation type="submission" date="2023-03" db="EMBL/GenBank/DDBJ databases">
        <title>Novosphingobium cyanobacteriorum sp. nov., isolated from a eutrophic reservoir during the Microcystis bloom period.</title>
        <authorList>
            <person name="Kang M."/>
            <person name="Le V."/>
            <person name="Ko S.-R."/>
            <person name="Lee S.-A."/>
            <person name="Ahn C.-Y."/>
        </authorList>
    </citation>
    <scope>NUCLEOTIDE SEQUENCE [LARGE SCALE GENOMIC DNA]</scope>
    <source>
        <strain evidence="2 3">HBC54</strain>
    </source>
</reference>
<evidence type="ECO:0000313" key="3">
    <source>
        <dbReference type="Proteomes" id="UP001222770"/>
    </source>
</evidence>
<organism evidence="2 3">
    <name type="scientific">Novosphingobium cyanobacteriorum</name>
    <dbReference type="NCBI Taxonomy" id="3024215"/>
    <lineage>
        <taxon>Bacteria</taxon>
        <taxon>Pseudomonadati</taxon>
        <taxon>Pseudomonadota</taxon>
        <taxon>Alphaproteobacteria</taxon>
        <taxon>Sphingomonadales</taxon>
        <taxon>Sphingomonadaceae</taxon>
        <taxon>Novosphingobium</taxon>
    </lineage>
</organism>
<evidence type="ECO:0000313" key="2">
    <source>
        <dbReference type="EMBL" id="MDF8335547.1"/>
    </source>
</evidence>
<gene>
    <name evidence="2" type="ORF">POM99_20260</name>
</gene>
<sequence length="369" mass="37712">MTTGLFYRFAIPPVLVFADARWLTCSIGQEKAMKSDQLVAAAIDRSSGRAALIRAAALAGVAAMGSHYAFVSREGPMTEPLNPPGPDAGSVQMTGDLPLPQFPSVERIAMGETSGPIAPDAPGMKAAQLGPDGVSYKAKRTASCDAHCSARSLASVGGGETGQGLSSAPAVASEPRSVEGQGQLPASPSGAREETLADASVLAIGGVEMAGEEEGLVEQPVVEQARAEGASERLPATGSQLSLDDAEPMVTGSSDERHADGSHPQLAPAAAEPLSPIAKLAIAPPLEPASPSLRSDAGTDGDLAGCAQLLDACSSPEFNMAPRRVTQAALNELARMAARVAPSTAGRQVQMAQEAYDPTLRSRIPEPAF</sequence>
<dbReference type="RefSeq" id="WP_277280510.1">
    <property type="nucleotide sequence ID" value="NZ_JAROCY010000030.1"/>
</dbReference>
<protein>
    <submittedName>
        <fullName evidence="2">Uncharacterized protein</fullName>
    </submittedName>
</protein>
<feature type="region of interest" description="Disordered" evidence="1">
    <location>
        <begin position="224"/>
        <end position="268"/>
    </location>
</feature>
<proteinExistence type="predicted"/>
<dbReference type="Proteomes" id="UP001222770">
    <property type="component" value="Unassembled WGS sequence"/>
</dbReference>
<keyword evidence="3" id="KW-1185">Reference proteome</keyword>
<comment type="caution">
    <text evidence="2">The sequence shown here is derived from an EMBL/GenBank/DDBJ whole genome shotgun (WGS) entry which is preliminary data.</text>
</comment>
<evidence type="ECO:0000256" key="1">
    <source>
        <dbReference type="SAM" id="MobiDB-lite"/>
    </source>
</evidence>